<sequence length="86" mass="9247">MDLIQNRCSNDADSQIPNCDILKESMGESLFAKLSSPCCGFASGDSFFYPGILTKEMLSSGLGETFSWDSSSVSRVLVVKSPGARE</sequence>
<name>A0AAV4RKX9_9ARAC</name>
<accession>A0AAV4RKX9</accession>
<reference evidence="1 2" key="1">
    <citation type="submission" date="2021-06" db="EMBL/GenBank/DDBJ databases">
        <title>Caerostris darwini draft genome.</title>
        <authorList>
            <person name="Kono N."/>
            <person name="Arakawa K."/>
        </authorList>
    </citation>
    <scope>NUCLEOTIDE SEQUENCE [LARGE SCALE GENOMIC DNA]</scope>
</reference>
<keyword evidence="2" id="KW-1185">Reference proteome</keyword>
<gene>
    <name evidence="1" type="ORF">CDAR_379591</name>
</gene>
<evidence type="ECO:0000313" key="1">
    <source>
        <dbReference type="EMBL" id="GIY21541.1"/>
    </source>
</evidence>
<dbReference type="Proteomes" id="UP001054837">
    <property type="component" value="Unassembled WGS sequence"/>
</dbReference>
<proteinExistence type="predicted"/>
<organism evidence="1 2">
    <name type="scientific">Caerostris darwini</name>
    <dbReference type="NCBI Taxonomy" id="1538125"/>
    <lineage>
        <taxon>Eukaryota</taxon>
        <taxon>Metazoa</taxon>
        <taxon>Ecdysozoa</taxon>
        <taxon>Arthropoda</taxon>
        <taxon>Chelicerata</taxon>
        <taxon>Arachnida</taxon>
        <taxon>Araneae</taxon>
        <taxon>Araneomorphae</taxon>
        <taxon>Entelegynae</taxon>
        <taxon>Araneoidea</taxon>
        <taxon>Araneidae</taxon>
        <taxon>Caerostris</taxon>
    </lineage>
</organism>
<dbReference type="EMBL" id="BPLQ01006313">
    <property type="protein sequence ID" value="GIY21541.1"/>
    <property type="molecule type" value="Genomic_DNA"/>
</dbReference>
<protein>
    <submittedName>
        <fullName evidence="1">Uncharacterized protein</fullName>
    </submittedName>
</protein>
<evidence type="ECO:0000313" key="2">
    <source>
        <dbReference type="Proteomes" id="UP001054837"/>
    </source>
</evidence>
<comment type="caution">
    <text evidence="1">The sequence shown here is derived from an EMBL/GenBank/DDBJ whole genome shotgun (WGS) entry which is preliminary data.</text>
</comment>
<dbReference type="AlphaFoldDB" id="A0AAV4RKX9"/>